<gene>
    <name evidence="9" type="ORF">H8E29_01935</name>
</gene>
<feature type="chain" id="PRO_5035322582" evidence="7">
    <location>
        <begin position="23"/>
        <end position="639"/>
    </location>
</feature>
<evidence type="ECO:0000313" key="10">
    <source>
        <dbReference type="Proteomes" id="UP000614469"/>
    </source>
</evidence>
<dbReference type="AlphaFoldDB" id="A0A8J6NI57"/>
<keyword evidence="6" id="KW-1133">Transmembrane helix</keyword>
<dbReference type="SUPFAM" id="SSF46626">
    <property type="entry name" value="Cytochrome c"/>
    <property type="match status" value="2"/>
</dbReference>
<keyword evidence="7" id="KW-0732">Signal</keyword>
<keyword evidence="1 4" id="KW-0349">Heme</keyword>
<accession>A0A8J6NI57</accession>
<keyword evidence="6" id="KW-0812">Transmembrane</keyword>
<dbReference type="GO" id="GO:0009055">
    <property type="term" value="F:electron transfer activity"/>
    <property type="evidence" value="ECO:0007669"/>
    <property type="project" value="InterPro"/>
</dbReference>
<organism evidence="9 10">
    <name type="scientific">Candidatus Desulfolinea nitratireducens</name>
    <dbReference type="NCBI Taxonomy" id="2841698"/>
    <lineage>
        <taxon>Bacteria</taxon>
        <taxon>Bacillati</taxon>
        <taxon>Chloroflexota</taxon>
        <taxon>Anaerolineae</taxon>
        <taxon>Anaerolineales</taxon>
        <taxon>Anaerolineales incertae sedis</taxon>
        <taxon>Candidatus Desulfolinea</taxon>
    </lineage>
</organism>
<reference evidence="9 10" key="1">
    <citation type="submission" date="2020-08" db="EMBL/GenBank/DDBJ databases">
        <title>Bridging the membrane lipid divide: bacteria of the FCB group superphylum have the potential to synthesize archaeal ether lipids.</title>
        <authorList>
            <person name="Villanueva L."/>
            <person name="Von Meijenfeldt F.A.B."/>
            <person name="Westbye A.B."/>
            <person name="Yadav S."/>
            <person name="Hopmans E.C."/>
            <person name="Dutilh B.E."/>
            <person name="Sinninghe Damste J.S."/>
        </authorList>
    </citation>
    <scope>NUCLEOTIDE SEQUENCE [LARGE SCALE GENOMIC DNA]</scope>
    <source>
        <strain evidence="9">NIOZ-UU36</strain>
    </source>
</reference>
<dbReference type="GO" id="GO:0020037">
    <property type="term" value="F:heme binding"/>
    <property type="evidence" value="ECO:0007669"/>
    <property type="project" value="InterPro"/>
</dbReference>
<dbReference type="PANTHER" id="PTHR35008:SF8">
    <property type="entry name" value="ALCOHOL DEHYDROGENASE CYTOCHROME C SUBUNIT"/>
    <property type="match status" value="1"/>
</dbReference>
<dbReference type="Proteomes" id="UP000614469">
    <property type="component" value="Unassembled WGS sequence"/>
</dbReference>
<feature type="domain" description="Cytochrome c" evidence="8">
    <location>
        <begin position="49"/>
        <end position="219"/>
    </location>
</feature>
<evidence type="ECO:0000256" key="3">
    <source>
        <dbReference type="ARBA" id="ARBA00023004"/>
    </source>
</evidence>
<dbReference type="PROSITE" id="PS51007">
    <property type="entry name" value="CYTC"/>
    <property type="match status" value="1"/>
</dbReference>
<feature type="transmembrane region" description="Helical" evidence="6">
    <location>
        <begin position="560"/>
        <end position="579"/>
    </location>
</feature>
<feature type="signal peptide" evidence="7">
    <location>
        <begin position="1"/>
        <end position="22"/>
    </location>
</feature>
<evidence type="ECO:0000259" key="8">
    <source>
        <dbReference type="PROSITE" id="PS51007"/>
    </source>
</evidence>
<proteinExistence type="predicted"/>
<comment type="caution">
    <text evidence="9">The sequence shown here is derived from an EMBL/GenBank/DDBJ whole genome shotgun (WGS) entry which is preliminary data.</text>
</comment>
<keyword evidence="6" id="KW-0472">Membrane</keyword>
<dbReference type="PROSITE" id="PS51257">
    <property type="entry name" value="PROKAR_LIPOPROTEIN"/>
    <property type="match status" value="1"/>
</dbReference>
<dbReference type="GO" id="GO:0046872">
    <property type="term" value="F:metal ion binding"/>
    <property type="evidence" value="ECO:0007669"/>
    <property type="project" value="UniProtKB-KW"/>
</dbReference>
<evidence type="ECO:0000256" key="7">
    <source>
        <dbReference type="SAM" id="SignalP"/>
    </source>
</evidence>
<dbReference type="Pfam" id="PF13442">
    <property type="entry name" value="Cytochrome_CBB3"/>
    <property type="match status" value="2"/>
</dbReference>
<evidence type="ECO:0000256" key="6">
    <source>
        <dbReference type="SAM" id="Phobius"/>
    </source>
</evidence>
<dbReference type="PANTHER" id="PTHR35008">
    <property type="entry name" value="BLL4482 PROTEIN-RELATED"/>
    <property type="match status" value="1"/>
</dbReference>
<dbReference type="InterPro" id="IPR036909">
    <property type="entry name" value="Cyt_c-like_dom_sf"/>
</dbReference>
<evidence type="ECO:0000256" key="5">
    <source>
        <dbReference type="SAM" id="MobiDB-lite"/>
    </source>
</evidence>
<dbReference type="InterPro" id="IPR009056">
    <property type="entry name" value="Cyt_c-like_dom"/>
</dbReference>
<feature type="region of interest" description="Disordered" evidence="5">
    <location>
        <begin position="230"/>
        <end position="263"/>
    </location>
</feature>
<dbReference type="Gene3D" id="1.10.760.10">
    <property type="entry name" value="Cytochrome c-like domain"/>
    <property type="match status" value="2"/>
</dbReference>
<evidence type="ECO:0000256" key="4">
    <source>
        <dbReference type="PROSITE-ProRule" id="PRU00433"/>
    </source>
</evidence>
<keyword evidence="2 4" id="KW-0479">Metal-binding</keyword>
<keyword evidence="3 4" id="KW-0408">Iron</keyword>
<name>A0A8J6NI57_9CHLR</name>
<evidence type="ECO:0000256" key="1">
    <source>
        <dbReference type="ARBA" id="ARBA00022617"/>
    </source>
</evidence>
<protein>
    <submittedName>
        <fullName evidence="9">C-type cytochrome</fullName>
    </submittedName>
</protein>
<dbReference type="EMBL" id="JACNJN010000037">
    <property type="protein sequence ID" value="MBC8333999.1"/>
    <property type="molecule type" value="Genomic_DNA"/>
</dbReference>
<evidence type="ECO:0000313" key="9">
    <source>
        <dbReference type="EMBL" id="MBC8333999.1"/>
    </source>
</evidence>
<sequence length="639" mass="68745">MKSRFIILFTLSVLLSSCVSLAEDITPPPNYVAPTPRPTMAPAWPEKTPNAANGAPIFAEKCAPCHGETGLGDGVQSAQLPNPATALGSADIAAEASPVDWYIAVTKGNLESFMPPFTSLSDAERWDVVAYAFSLSTSSEEIARGENLYQAECAECHGEDGTGATSTIDFTDQDFMSTRSAALQAETIIAGTDSDMPPYGEKFSDAEISALTSYIRSFTFDFALEEATADEPVATEPSAVDTAETPLAESTPDGDEQTPTEAVAAEPTAPPILEGFGTITGTVTNGSGGELPSGLIVELQGYDHDVATGSFNEALLVEAPIAADGTFIFENIEMPDQRAFVTVVYEGELSYGSEPGFVTEGINTLDLPITYYPTKTDASVLSVDRLHIFFEFPDPSFEIVQVIEVFVVTNPTDYAIAPEEEGQAVLEFVLPEDAENIQFEDGAFGERYTKTEHGFGDTAAVAPGMGQHQIIVFFELPYGKKMDFTQAINHPISSAIAMVPQGIKLKSDMLQNSGQRDAQGLVYDVYASQPLPIGAMLTMNISGKLASNTPVSEADSQKNIIFGAISFGVVLIGAGLWYFRRSKEDDDLYDDDDEVEFDDAEKIMDAIIALDDAFRAGDISEEVFNKRRADLKTQLKELI</sequence>
<dbReference type="InterPro" id="IPR051459">
    <property type="entry name" value="Cytochrome_c-type_DH"/>
</dbReference>
<evidence type="ECO:0000256" key="2">
    <source>
        <dbReference type="ARBA" id="ARBA00022723"/>
    </source>
</evidence>